<feature type="transmembrane region" description="Helical" evidence="1">
    <location>
        <begin position="80"/>
        <end position="101"/>
    </location>
</feature>
<accession>A0ABW3H6I7</accession>
<proteinExistence type="predicted"/>
<evidence type="ECO:0000313" key="2">
    <source>
        <dbReference type="EMBL" id="MFD0947086.1"/>
    </source>
</evidence>
<dbReference type="RefSeq" id="WP_264944571.1">
    <property type="nucleotide sequence ID" value="NZ_JAPDRA010000005.1"/>
</dbReference>
<keyword evidence="3" id="KW-1185">Reference proteome</keyword>
<feature type="transmembrane region" description="Helical" evidence="1">
    <location>
        <begin position="49"/>
        <end position="74"/>
    </location>
</feature>
<keyword evidence="1" id="KW-0472">Membrane</keyword>
<protein>
    <submittedName>
        <fullName evidence="2">Uncharacterized protein</fullName>
    </submittedName>
</protein>
<name>A0ABW3H6I7_9SPHN</name>
<evidence type="ECO:0000256" key="1">
    <source>
        <dbReference type="SAM" id="Phobius"/>
    </source>
</evidence>
<evidence type="ECO:0000313" key="3">
    <source>
        <dbReference type="Proteomes" id="UP001596977"/>
    </source>
</evidence>
<organism evidence="2 3">
    <name type="scientific">Sphingomonas canadensis</name>
    <dbReference type="NCBI Taxonomy" id="1219257"/>
    <lineage>
        <taxon>Bacteria</taxon>
        <taxon>Pseudomonadati</taxon>
        <taxon>Pseudomonadota</taxon>
        <taxon>Alphaproteobacteria</taxon>
        <taxon>Sphingomonadales</taxon>
        <taxon>Sphingomonadaceae</taxon>
        <taxon>Sphingomonas</taxon>
    </lineage>
</organism>
<dbReference type="EMBL" id="JBHTJG010000005">
    <property type="protein sequence ID" value="MFD0947086.1"/>
    <property type="molecule type" value="Genomic_DNA"/>
</dbReference>
<comment type="caution">
    <text evidence="2">The sequence shown here is derived from an EMBL/GenBank/DDBJ whole genome shotgun (WGS) entry which is preliminary data.</text>
</comment>
<gene>
    <name evidence="2" type="ORF">ACFQ1E_12120</name>
</gene>
<keyword evidence="1" id="KW-0812">Transmembrane</keyword>
<reference evidence="3" key="1">
    <citation type="journal article" date="2019" name="Int. J. Syst. Evol. Microbiol.">
        <title>The Global Catalogue of Microorganisms (GCM) 10K type strain sequencing project: providing services to taxonomists for standard genome sequencing and annotation.</title>
        <authorList>
            <consortium name="The Broad Institute Genomics Platform"/>
            <consortium name="The Broad Institute Genome Sequencing Center for Infectious Disease"/>
            <person name="Wu L."/>
            <person name="Ma J."/>
        </authorList>
    </citation>
    <scope>NUCLEOTIDE SEQUENCE [LARGE SCALE GENOMIC DNA]</scope>
    <source>
        <strain evidence="3">CCUG 62982</strain>
    </source>
</reference>
<keyword evidence="1" id="KW-1133">Transmembrane helix</keyword>
<dbReference type="Proteomes" id="UP001596977">
    <property type="component" value="Unassembled WGS sequence"/>
</dbReference>
<feature type="transmembrane region" description="Helical" evidence="1">
    <location>
        <begin position="110"/>
        <end position="128"/>
    </location>
</feature>
<sequence>MADDSLSGLSAGERARIAAMMAEGHPEGGALDEEAPSERAGPLRRFVRVLLWLLCLAILAAALWHAISLSFLAAAPAGALASPLPLTIGLAMLAIILLLWFDGRPLWTPLLLLGLASAAMSGISMRWIDSTPAGVREHWAGIERQRVRLGGDLCYRIDGAAFALRDAGGRGFTYPRGLWPGSFSEAEFRRYFFSDAPMRAGADGWTCVVRG</sequence>